<gene>
    <name evidence="1" type="ORF">C6P40_004549</name>
</gene>
<dbReference type="AlphaFoldDB" id="A0A9P7BEU2"/>
<evidence type="ECO:0000313" key="2">
    <source>
        <dbReference type="Proteomes" id="UP000697127"/>
    </source>
</evidence>
<dbReference type="EMBL" id="PUHW01000063">
    <property type="protein sequence ID" value="KAG0689747.1"/>
    <property type="molecule type" value="Genomic_DNA"/>
</dbReference>
<name>A0A9P7BEU2_9ASCO</name>
<dbReference type="Proteomes" id="UP000697127">
    <property type="component" value="Unassembled WGS sequence"/>
</dbReference>
<reference evidence="1" key="1">
    <citation type="submission" date="2020-11" db="EMBL/GenBank/DDBJ databases">
        <title>Kefir isolates.</title>
        <authorList>
            <person name="Marcisauskas S."/>
            <person name="Kim Y."/>
            <person name="Blasche S."/>
        </authorList>
    </citation>
    <scope>NUCLEOTIDE SEQUENCE</scope>
    <source>
        <strain evidence="1">Olga-1</strain>
    </source>
</reference>
<dbReference type="GO" id="GO:0005739">
    <property type="term" value="C:mitochondrion"/>
    <property type="evidence" value="ECO:0007669"/>
    <property type="project" value="TreeGrafter"/>
</dbReference>
<proteinExistence type="predicted"/>
<organism evidence="1 2">
    <name type="scientific">Pichia californica</name>
    <dbReference type="NCBI Taxonomy" id="460514"/>
    <lineage>
        <taxon>Eukaryota</taxon>
        <taxon>Fungi</taxon>
        <taxon>Dikarya</taxon>
        <taxon>Ascomycota</taxon>
        <taxon>Saccharomycotina</taxon>
        <taxon>Pichiomycetes</taxon>
        <taxon>Pichiales</taxon>
        <taxon>Pichiaceae</taxon>
        <taxon>Pichia</taxon>
    </lineage>
</organism>
<keyword evidence="2" id="KW-1185">Reference proteome</keyword>
<dbReference type="PANTHER" id="PTHR28177">
    <property type="entry name" value="ALTERED INHERITANCE OF MITOCHONDRIA PROTEIN 19, MITOCHONDRIAL"/>
    <property type="match status" value="1"/>
</dbReference>
<dbReference type="Pfam" id="PF10315">
    <property type="entry name" value="Aim19"/>
    <property type="match status" value="1"/>
</dbReference>
<accession>A0A9P7BEU2</accession>
<dbReference type="OrthoDB" id="5554402at2759"/>
<evidence type="ECO:0000313" key="1">
    <source>
        <dbReference type="EMBL" id="KAG0689747.1"/>
    </source>
</evidence>
<dbReference type="PANTHER" id="PTHR28177:SF1">
    <property type="entry name" value="ALTERED INHERITANCE OF MITOCHONDRIA PROTEIN 19, MITOCHONDRIAL"/>
    <property type="match status" value="1"/>
</dbReference>
<sequence length="161" mass="17996">MSQQISNPSSPSPSLPSPNNANDFTSLSKLASQWAKSPYPAWTFSAALLISPLLRPKIPLIIDSSTGYAIKSKFPNSKKLLSSYPSNIHIAIFSSFISFGGFMCYDNDLIDGQLVISVWSFLYFLSNSRKSLWNFKIYPKFLSGFALINSAFYSAKYFNFI</sequence>
<dbReference type="InterPro" id="IPR019419">
    <property type="entry name" value="AIM19"/>
</dbReference>
<comment type="caution">
    <text evidence="1">The sequence shown here is derived from an EMBL/GenBank/DDBJ whole genome shotgun (WGS) entry which is preliminary data.</text>
</comment>
<protein>
    <submittedName>
        <fullName evidence="1">Uncharacterized protein</fullName>
    </submittedName>
</protein>